<comment type="similarity">
    <text evidence="2">Belongs to the major facilitator superfamily. Sugar transporter (TC 2.A.1.1) family.</text>
</comment>
<feature type="transmembrane region" description="Helical" evidence="9">
    <location>
        <begin position="108"/>
        <end position="129"/>
    </location>
</feature>
<feature type="transmembrane region" description="Helical" evidence="9">
    <location>
        <begin position="76"/>
        <end position="96"/>
    </location>
</feature>
<dbReference type="InterPro" id="IPR005828">
    <property type="entry name" value="MFS_sugar_transport-like"/>
</dbReference>
<evidence type="ECO:0000313" key="11">
    <source>
        <dbReference type="EMBL" id="OEL32589.1"/>
    </source>
</evidence>
<dbReference type="PROSITE" id="PS00217">
    <property type="entry name" value="SUGAR_TRANSPORT_2"/>
    <property type="match status" value="2"/>
</dbReference>
<dbReference type="AlphaFoldDB" id="A0A1E5W578"/>
<reference evidence="11 12" key="1">
    <citation type="submission" date="2016-09" db="EMBL/GenBank/DDBJ databases">
        <title>The draft genome of Dichanthelium oligosanthes: A C3 panicoid grass species.</title>
        <authorList>
            <person name="Studer A.J."/>
            <person name="Schnable J.C."/>
            <person name="Brutnell T.P."/>
        </authorList>
    </citation>
    <scope>NUCLEOTIDE SEQUENCE [LARGE SCALE GENOMIC DNA]</scope>
    <source>
        <strain evidence="12">cv. Kellogg 1175</strain>
        <tissue evidence="11">Leaf</tissue>
    </source>
</reference>
<proteinExistence type="inferred from homology"/>
<evidence type="ECO:0000256" key="8">
    <source>
        <dbReference type="ARBA" id="ARBA00023136"/>
    </source>
</evidence>
<protein>
    <submittedName>
        <fullName evidence="11">Polyol transporter 5</fullName>
    </submittedName>
</protein>
<organism evidence="11 12">
    <name type="scientific">Dichanthelium oligosanthes</name>
    <dbReference type="NCBI Taxonomy" id="888268"/>
    <lineage>
        <taxon>Eukaryota</taxon>
        <taxon>Viridiplantae</taxon>
        <taxon>Streptophyta</taxon>
        <taxon>Embryophyta</taxon>
        <taxon>Tracheophyta</taxon>
        <taxon>Spermatophyta</taxon>
        <taxon>Magnoliopsida</taxon>
        <taxon>Liliopsida</taxon>
        <taxon>Poales</taxon>
        <taxon>Poaceae</taxon>
        <taxon>PACMAD clade</taxon>
        <taxon>Panicoideae</taxon>
        <taxon>Panicodae</taxon>
        <taxon>Paniceae</taxon>
        <taxon>Dichantheliinae</taxon>
        <taxon>Dichanthelium</taxon>
    </lineage>
</organism>
<dbReference type="GO" id="GO:0016020">
    <property type="term" value="C:membrane"/>
    <property type="evidence" value="ECO:0007669"/>
    <property type="project" value="UniProtKB-SubCell"/>
</dbReference>
<feature type="transmembrane region" description="Helical" evidence="9">
    <location>
        <begin position="170"/>
        <end position="189"/>
    </location>
</feature>
<dbReference type="Pfam" id="PF00083">
    <property type="entry name" value="Sugar_tr"/>
    <property type="match status" value="2"/>
</dbReference>
<dbReference type="EMBL" id="LWDX02020793">
    <property type="protein sequence ID" value="OEL32589.1"/>
    <property type="molecule type" value="Genomic_DNA"/>
</dbReference>
<dbReference type="InterPro" id="IPR050814">
    <property type="entry name" value="Myo-inositol_Transporter"/>
</dbReference>
<evidence type="ECO:0000256" key="6">
    <source>
        <dbReference type="ARBA" id="ARBA00022847"/>
    </source>
</evidence>
<name>A0A1E5W578_9POAL</name>
<evidence type="ECO:0000256" key="3">
    <source>
        <dbReference type="ARBA" id="ARBA00022448"/>
    </source>
</evidence>
<feature type="domain" description="Major facilitator superfamily (MFS) profile" evidence="10">
    <location>
        <begin position="562"/>
        <end position="998"/>
    </location>
</feature>
<dbReference type="STRING" id="888268.A0A1E5W578"/>
<feature type="transmembrane region" description="Helical" evidence="9">
    <location>
        <begin position="320"/>
        <end position="340"/>
    </location>
</feature>
<dbReference type="InterPro" id="IPR005829">
    <property type="entry name" value="Sugar_transporter_CS"/>
</dbReference>
<feature type="transmembrane region" description="Helical" evidence="9">
    <location>
        <begin position="629"/>
        <end position="651"/>
    </location>
</feature>
<keyword evidence="6" id="KW-0769">Symport</keyword>
<feature type="domain" description="Major facilitator superfamily (MFS) profile" evidence="10">
    <location>
        <begin position="40"/>
        <end position="476"/>
    </location>
</feature>
<keyword evidence="4" id="KW-0762">Sugar transport</keyword>
<feature type="transmembrane region" description="Helical" evidence="9">
    <location>
        <begin position="976"/>
        <end position="994"/>
    </location>
</feature>
<dbReference type="Gene3D" id="1.20.1250.20">
    <property type="entry name" value="MFS general substrate transporter like domains"/>
    <property type="match status" value="2"/>
</dbReference>
<feature type="transmembrane region" description="Helical" evidence="9">
    <location>
        <begin position="876"/>
        <end position="896"/>
    </location>
</feature>
<feature type="transmembrane region" description="Helical" evidence="9">
    <location>
        <begin position="846"/>
        <end position="869"/>
    </location>
</feature>
<feature type="transmembrane region" description="Helical" evidence="9">
    <location>
        <begin position="352"/>
        <end position="375"/>
    </location>
</feature>
<keyword evidence="8 9" id="KW-0472">Membrane</keyword>
<evidence type="ECO:0000256" key="5">
    <source>
        <dbReference type="ARBA" id="ARBA00022692"/>
    </source>
</evidence>
<dbReference type="InterPro" id="IPR020846">
    <property type="entry name" value="MFS_dom"/>
</dbReference>
<dbReference type="PANTHER" id="PTHR48020">
    <property type="entry name" value="PROTON MYO-INOSITOL COTRANSPORTER"/>
    <property type="match status" value="1"/>
</dbReference>
<dbReference type="PRINTS" id="PR00171">
    <property type="entry name" value="SUGRTRNSPORT"/>
</dbReference>
<feature type="non-terminal residue" evidence="11">
    <location>
        <position position="1"/>
    </location>
</feature>
<dbReference type="PANTHER" id="PTHR48020:SF49">
    <property type="entry name" value="SUGAR TRANSPORTER"/>
    <property type="match status" value="1"/>
</dbReference>
<feature type="transmembrane region" description="Helical" evidence="9">
    <location>
        <begin position="596"/>
        <end position="617"/>
    </location>
</feature>
<evidence type="ECO:0000256" key="2">
    <source>
        <dbReference type="ARBA" id="ARBA00010992"/>
    </source>
</evidence>
<sequence>LQLEPAAMAHRPDAEAPLLGKPDAAFPPPPANHNKYPFFCAVLASMTSVLTGYNVAVTSGAQIFMAEDLGITDAQIEVLSGVINICSLVGALLAGWTSDRLGRRLTIVLANVFFLVGPLAMTLAGGYAVLMVGRFIAGVGVGYAMVIAPVYAAEIAPASSRGLLTSLPEIFINTGVMLSYVSNLVFSGLPVHLSWRVMFAAGVVPTVFLAAGVLTMPESPRWLAMKGRIAEAKAVLDKTSDTPAEAEQRLLEIKDVVNSGSARGSEGGGGAWKEVTTKAGVRRVLAIVLTLQFFQQSSGIDSVVLYGPRVLAMAGVTSNTLLLSLNVLFGVAKAGSILIAMALADRVGRRPLLLASTGGMTASLLILGSLFAAFAGAKDDAAVAAVSVAAVVAFVVAFSVGLGPLAWVYSSEILPLRLRGQGAGLGTAMNRIMSGVVTMTFISLYQAITMAGAFYLYAAVAAASFVFVYACLPETRGRSLEDMEELFHTNSRSNLSIERNKEISNYPAAGLACYVILALLGSRRLAGEAATMKKEDDLESPLLSDGEPAPADAKGSAYALVCALLASITSIIYGYNRGVMSGAQKFVQADLGVTDGQLEVLIGATSVYSLVGSLVAGWTCDSAGRRRTIALSAAMFLAGSAVTAAANGYAALMAGQLVAGVACGFGLVVAPVYIAEMAPAGSRGFLSSIPEIAGNSGILLSYIADFALAGLPTTLNWRLMIGIGAVPPLFLAAAAVLAMPETPRWLVLHGHPDEARRVLARTAGDADRRLQEIVASVQEATKQAGSGGKSSTGVWREILLRPTPAVRRVMLAILGLQVFQQACGVAAMVLYAPRVFSHAGITSERAVLGATVLLGAAKTVAIVIPLFLADRLGRRPMLLASAGGMAASLLVLGLSMRAPTASWWAAATCVVAAVAFMSTFSLGFGPVIWMYGSEILPLRLRAQGTGVGTAVNRVMSAAVGMTFISMYEAVGMANSFYIFAALSTAAWVFVYACLPETKGRSLEEMEALFDAGAKPSPQATLP</sequence>
<feature type="transmembrane region" description="Helical" evidence="9">
    <location>
        <begin position="657"/>
        <end position="680"/>
    </location>
</feature>
<feature type="transmembrane region" description="Helical" evidence="9">
    <location>
        <begin position="557"/>
        <end position="576"/>
    </location>
</feature>
<feature type="transmembrane region" description="Helical" evidence="9">
    <location>
        <begin position="381"/>
        <end position="407"/>
    </location>
</feature>
<evidence type="ECO:0000259" key="10">
    <source>
        <dbReference type="PROSITE" id="PS50850"/>
    </source>
</evidence>
<dbReference type="NCBIfam" id="TIGR00879">
    <property type="entry name" value="SP"/>
    <property type="match status" value="2"/>
</dbReference>
<feature type="transmembrane region" description="Helical" evidence="9">
    <location>
        <begin position="902"/>
        <end position="929"/>
    </location>
</feature>
<dbReference type="Proteomes" id="UP000095767">
    <property type="component" value="Unassembled WGS sequence"/>
</dbReference>
<keyword evidence="7 9" id="KW-1133">Transmembrane helix</keyword>
<dbReference type="OrthoDB" id="6339427at2759"/>
<feature type="transmembrane region" description="Helical" evidence="9">
    <location>
        <begin position="195"/>
        <end position="216"/>
    </location>
</feature>
<dbReference type="FunFam" id="1.20.1250.20:FF:000025">
    <property type="entry name" value="probable polyol transporter 4"/>
    <property type="match status" value="2"/>
</dbReference>
<feature type="transmembrane region" description="Helical" evidence="9">
    <location>
        <begin position="809"/>
        <end position="831"/>
    </location>
</feature>
<comment type="caution">
    <text evidence="11">The sequence shown here is derived from an EMBL/GenBank/DDBJ whole genome shotgun (WGS) entry which is preliminary data.</text>
</comment>
<dbReference type="SUPFAM" id="SSF103473">
    <property type="entry name" value="MFS general substrate transporter"/>
    <property type="match status" value="2"/>
</dbReference>
<keyword evidence="5 9" id="KW-0812">Transmembrane</keyword>
<feature type="transmembrane region" description="Helical" evidence="9">
    <location>
        <begin position="135"/>
        <end position="158"/>
    </location>
</feature>
<dbReference type="PROSITE" id="PS50850">
    <property type="entry name" value="MFS"/>
    <property type="match status" value="2"/>
</dbReference>
<dbReference type="GO" id="GO:0015293">
    <property type="term" value="F:symporter activity"/>
    <property type="evidence" value="ECO:0007669"/>
    <property type="project" value="UniProtKB-KW"/>
</dbReference>
<dbReference type="InterPro" id="IPR003663">
    <property type="entry name" value="Sugar/inositol_transpt"/>
</dbReference>
<evidence type="ECO:0000256" key="4">
    <source>
        <dbReference type="ARBA" id="ARBA00022597"/>
    </source>
</evidence>
<keyword evidence="12" id="KW-1185">Reference proteome</keyword>
<comment type="subcellular location">
    <subcellularLocation>
        <location evidence="1">Membrane</location>
        <topology evidence="1">Multi-pass membrane protein</topology>
    </subcellularLocation>
</comment>
<gene>
    <name evidence="11" type="ORF">BAE44_0006393</name>
</gene>
<accession>A0A1E5W578</accession>
<evidence type="ECO:0000256" key="7">
    <source>
        <dbReference type="ARBA" id="ARBA00022989"/>
    </source>
</evidence>
<dbReference type="InterPro" id="IPR036259">
    <property type="entry name" value="MFS_trans_sf"/>
</dbReference>
<dbReference type="PROSITE" id="PS00216">
    <property type="entry name" value="SUGAR_TRANSPORT_1"/>
    <property type="match status" value="2"/>
</dbReference>
<feature type="transmembrane region" description="Helical" evidence="9">
    <location>
        <begin position="36"/>
        <end position="56"/>
    </location>
</feature>
<feature type="transmembrane region" description="Helical" evidence="9">
    <location>
        <begin position="717"/>
        <end position="739"/>
    </location>
</feature>
<evidence type="ECO:0000256" key="1">
    <source>
        <dbReference type="ARBA" id="ARBA00004141"/>
    </source>
</evidence>
<evidence type="ECO:0000256" key="9">
    <source>
        <dbReference type="SAM" id="Phobius"/>
    </source>
</evidence>
<keyword evidence="3" id="KW-0813">Transport</keyword>
<evidence type="ECO:0000313" key="12">
    <source>
        <dbReference type="Proteomes" id="UP000095767"/>
    </source>
</evidence>
<feature type="transmembrane region" description="Helical" evidence="9">
    <location>
        <begin position="454"/>
        <end position="472"/>
    </location>
</feature>